<evidence type="ECO:0000259" key="9">
    <source>
        <dbReference type="Pfam" id="PF01850"/>
    </source>
</evidence>
<evidence type="ECO:0000256" key="5">
    <source>
        <dbReference type="ARBA" id="ARBA00022801"/>
    </source>
</evidence>
<dbReference type="RefSeq" id="WP_183570593.1">
    <property type="nucleotide sequence ID" value="NZ_JACHOP010000012.1"/>
</dbReference>
<keyword evidence="6 8" id="KW-0460">Magnesium</keyword>
<comment type="similarity">
    <text evidence="7 8">Belongs to the PINc/VapC protein family.</text>
</comment>
<keyword evidence="8" id="KW-0800">Toxin</keyword>
<dbReference type="PANTHER" id="PTHR33653:SF1">
    <property type="entry name" value="RIBONUCLEASE VAPC2"/>
    <property type="match status" value="1"/>
</dbReference>
<feature type="binding site" evidence="8">
    <location>
        <position position="5"/>
    </location>
    <ligand>
        <name>Mg(2+)</name>
        <dbReference type="ChEBI" id="CHEBI:18420"/>
    </ligand>
</feature>
<dbReference type="InterPro" id="IPR050556">
    <property type="entry name" value="Type_II_TA_system_RNase"/>
</dbReference>
<dbReference type="HAMAP" id="MF_00265">
    <property type="entry name" value="VapC_Nob1"/>
    <property type="match status" value="1"/>
</dbReference>
<sequence length="143" mass="15335">MIVLDTNVISEAWKAAPDASVVAWLDAQVIDTLYLSAVTVAELRLGVATMPSGKRQRIFQERLDGEVLPAFTDRVLPFDLEASRVYAEFMARAKAAGRAIGRADGYIAATAALRGFSVATRDTSPFLAAGVPVIDPWQAGQNP</sequence>
<protein>
    <recommendedName>
        <fullName evidence="8">Ribonuclease VapC</fullName>
        <shortName evidence="8">RNase VapC</shortName>
        <ecNumber evidence="8">3.1.-.-</ecNumber>
    </recommendedName>
    <alternativeName>
        <fullName evidence="8">Toxin VapC</fullName>
    </alternativeName>
</protein>
<evidence type="ECO:0000256" key="1">
    <source>
        <dbReference type="ARBA" id="ARBA00001946"/>
    </source>
</evidence>
<keyword evidence="11" id="KW-1185">Reference proteome</keyword>
<evidence type="ECO:0000256" key="6">
    <source>
        <dbReference type="ARBA" id="ARBA00022842"/>
    </source>
</evidence>
<evidence type="ECO:0000256" key="2">
    <source>
        <dbReference type="ARBA" id="ARBA00022649"/>
    </source>
</evidence>
<gene>
    <name evidence="8" type="primary">vapC</name>
    <name evidence="10" type="ORF">HNR00_003013</name>
</gene>
<keyword evidence="4 8" id="KW-0479">Metal-binding</keyword>
<reference evidence="10 11" key="1">
    <citation type="submission" date="2020-08" db="EMBL/GenBank/DDBJ databases">
        <title>Genomic Encyclopedia of Type Strains, Phase IV (KMG-IV): sequencing the most valuable type-strain genomes for metagenomic binning, comparative biology and taxonomic classification.</title>
        <authorList>
            <person name="Goeker M."/>
        </authorList>
    </citation>
    <scope>NUCLEOTIDE SEQUENCE [LARGE SCALE GENOMIC DNA]</scope>
    <source>
        <strain evidence="10 11">DSM 2163</strain>
    </source>
</reference>
<evidence type="ECO:0000313" key="11">
    <source>
        <dbReference type="Proteomes" id="UP000583454"/>
    </source>
</evidence>
<dbReference type="AlphaFoldDB" id="A0A840ZMK0"/>
<keyword evidence="3 8" id="KW-0540">Nuclease</keyword>
<organism evidence="10 11">
    <name type="scientific">Methylorubrum rhodinum</name>
    <dbReference type="NCBI Taxonomy" id="29428"/>
    <lineage>
        <taxon>Bacteria</taxon>
        <taxon>Pseudomonadati</taxon>
        <taxon>Pseudomonadota</taxon>
        <taxon>Alphaproteobacteria</taxon>
        <taxon>Hyphomicrobiales</taxon>
        <taxon>Methylobacteriaceae</taxon>
        <taxon>Methylorubrum</taxon>
    </lineage>
</organism>
<dbReference type="GO" id="GO:0004540">
    <property type="term" value="F:RNA nuclease activity"/>
    <property type="evidence" value="ECO:0007669"/>
    <property type="project" value="InterPro"/>
</dbReference>
<dbReference type="GO" id="GO:0090729">
    <property type="term" value="F:toxin activity"/>
    <property type="evidence" value="ECO:0007669"/>
    <property type="project" value="UniProtKB-KW"/>
</dbReference>
<dbReference type="EMBL" id="JACHOP010000012">
    <property type="protein sequence ID" value="MBB5758295.1"/>
    <property type="molecule type" value="Genomic_DNA"/>
</dbReference>
<comment type="cofactor">
    <cofactor evidence="1 8">
        <name>Mg(2+)</name>
        <dbReference type="ChEBI" id="CHEBI:18420"/>
    </cofactor>
</comment>
<dbReference type="InterPro" id="IPR029060">
    <property type="entry name" value="PIN-like_dom_sf"/>
</dbReference>
<dbReference type="SUPFAM" id="SSF88723">
    <property type="entry name" value="PIN domain-like"/>
    <property type="match status" value="1"/>
</dbReference>
<accession>A0A840ZMK0</accession>
<evidence type="ECO:0000256" key="8">
    <source>
        <dbReference type="HAMAP-Rule" id="MF_00265"/>
    </source>
</evidence>
<keyword evidence="5 8" id="KW-0378">Hydrolase</keyword>
<dbReference type="Gene3D" id="3.40.50.1010">
    <property type="entry name" value="5'-nuclease"/>
    <property type="match status" value="1"/>
</dbReference>
<comment type="function">
    <text evidence="8">Toxic component of a toxin-antitoxin (TA) system. An RNase.</text>
</comment>
<dbReference type="GO" id="GO:0016787">
    <property type="term" value="F:hydrolase activity"/>
    <property type="evidence" value="ECO:0007669"/>
    <property type="project" value="UniProtKB-KW"/>
</dbReference>
<dbReference type="PANTHER" id="PTHR33653">
    <property type="entry name" value="RIBONUCLEASE VAPC2"/>
    <property type="match status" value="1"/>
</dbReference>
<dbReference type="InterPro" id="IPR002716">
    <property type="entry name" value="PIN_dom"/>
</dbReference>
<evidence type="ECO:0000256" key="4">
    <source>
        <dbReference type="ARBA" id="ARBA00022723"/>
    </source>
</evidence>
<evidence type="ECO:0000313" key="10">
    <source>
        <dbReference type="EMBL" id="MBB5758295.1"/>
    </source>
</evidence>
<proteinExistence type="inferred from homology"/>
<dbReference type="Pfam" id="PF01850">
    <property type="entry name" value="PIN"/>
    <property type="match status" value="1"/>
</dbReference>
<feature type="binding site" evidence="8">
    <location>
        <position position="104"/>
    </location>
    <ligand>
        <name>Mg(2+)</name>
        <dbReference type="ChEBI" id="CHEBI:18420"/>
    </ligand>
</feature>
<dbReference type="EC" id="3.1.-.-" evidence="8"/>
<comment type="caution">
    <text evidence="10">The sequence shown here is derived from an EMBL/GenBank/DDBJ whole genome shotgun (WGS) entry which is preliminary data.</text>
</comment>
<name>A0A840ZMK0_9HYPH</name>
<dbReference type="GO" id="GO:0000287">
    <property type="term" value="F:magnesium ion binding"/>
    <property type="evidence" value="ECO:0007669"/>
    <property type="project" value="UniProtKB-UniRule"/>
</dbReference>
<keyword evidence="2 8" id="KW-1277">Toxin-antitoxin system</keyword>
<dbReference type="CDD" id="cd18731">
    <property type="entry name" value="PIN_NgFitB-like"/>
    <property type="match status" value="1"/>
</dbReference>
<evidence type="ECO:0000256" key="7">
    <source>
        <dbReference type="ARBA" id="ARBA00038093"/>
    </source>
</evidence>
<dbReference type="InterPro" id="IPR022907">
    <property type="entry name" value="VapC_family"/>
</dbReference>
<evidence type="ECO:0000256" key="3">
    <source>
        <dbReference type="ARBA" id="ARBA00022722"/>
    </source>
</evidence>
<feature type="domain" description="PIN" evidence="9">
    <location>
        <begin position="2"/>
        <end position="124"/>
    </location>
</feature>
<dbReference type="Proteomes" id="UP000583454">
    <property type="component" value="Unassembled WGS sequence"/>
</dbReference>